<dbReference type="OrthoDB" id="6160583at2759"/>
<evidence type="ECO:0000313" key="2">
    <source>
        <dbReference type="Proteomes" id="UP000597762"/>
    </source>
</evidence>
<reference evidence="1" key="1">
    <citation type="submission" date="2021-01" db="EMBL/GenBank/DDBJ databases">
        <authorList>
            <person name="Li R."/>
            <person name="Bekaert M."/>
        </authorList>
    </citation>
    <scope>NUCLEOTIDE SEQUENCE</scope>
    <source>
        <strain evidence="1">Farmed</strain>
    </source>
</reference>
<organism evidence="1 2">
    <name type="scientific">Acanthosepion pharaonis</name>
    <name type="common">Pharaoh cuttlefish</name>
    <name type="synonym">Sepia pharaonis</name>
    <dbReference type="NCBI Taxonomy" id="158019"/>
    <lineage>
        <taxon>Eukaryota</taxon>
        <taxon>Metazoa</taxon>
        <taxon>Spiralia</taxon>
        <taxon>Lophotrochozoa</taxon>
        <taxon>Mollusca</taxon>
        <taxon>Cephalopoda</taxon>
        <taxon>Coleoidea</taxon>
        <taxon>Decapodiformes</taxon>
        <taxon>Sepiida</taxon>
        <taxon>Sepiina</taxon>
        <taxon>Sepiidae</taxon>
        <taxon>Acanthosepion</taxon>
    </lineage>
</organism>
<dbReference type="PANTHER" id="PTHR19446">
    <property type="entry name" value="REVERSE TRANSCRIPTASES"/>
    <property type="match status" value="1"/>
</dbReference>
<evidence type="ECO:0008006" key="3">
    <source>
        <dbReference type="Google" id="ProtNLM"/>
    </source>
</evidence>
<evidence type="ECO:0000313" key="1">
    <source>
        <dbReference type="EMBL" id="CAE1315652.1"/>
    </source>
</evidence>
<proteinExistence type="predicted"/>
<dbReference type="EMBL" id="CAHIKZ030004804">
    <property type="protein sequence ID" value="CAE1315652.1"/>
    <property type="molecule type" value="Genomic_DNA"/>
</dbReference>
<comment type="caution">
    <text evidence="1">The sequence shown here is derived from an EMBL/GenBank/DDBJ whole genome shotgun (WGS) entry which is preliminary data.</text>
</comment>
<protein>
    <recommendedName>
        <fullName evidence="3">Reverse transcriptase domain-containing protein</fullName>
    </recommendedName>
</protein>
<dbReference type="Proteomes" id="UP000597762">
    <property type="component" value="Unassembled WGS sequence"/>
</dbReference>
<dbReference type="AlphaFoldDB" id="A0A812E287"/>
<name>A0A812E287_ACAPH</name>
<sequence>MTPQHPVRHWMALPPPIQDFNKALKRMRPGKAPGPDNIPLELLAHFGYEMRNRLMLLILKISETKTLPSDFRDATVVTIFKNGDLALVRALHDGIVGRVCHQYSLSDPFPITGGLKQGCVLAPTCFSLYTAEMLNEIPPDTPSIDLRYRLDGGVFNLARLRARSKTTMCWVRELQYADDNAHPRSDCRAPSSH</sequence>
<keyword evidence="2" id="KW-1185">Reference proteome</keyword>
<accession>A0A812E287</accession>
<gene>
    <name evidence="1" type="ORF">SPHA_66557</name>
</gene>